<feature type="transmembrane region" description="Helical" evidence="7">
    <location>
        <begin position="509"/>
        <end position="536"/>
    </location>
</feature>
<name>A0A177AA43_9PEZI</name>
<dbReference type="GeneID" id="36288111"/>
<protein>
    <recommendedName>
        <fullName evidence="9">Sucrose transporter</fullName>
    </recommendedName>
</protein>
<dbReference type="GO" id="GO:0008506">
    <property type="term" value="F:sucrose:proton symporter activity"/>
    <property type="evidence" value="ECO:0007669"/>
    <property type="project" value="TreeGrafter"/>
</dbReference>
<evidence type="ECO:0008006" key="9">
    <source>
        <dbReference type="Google" id="ProtNLM"/>
    </source>
</evidence>
<evidence type="ECO:0000256" key="7">
    <source>
        <dbReference type="SAM" id="Phobius"/>
    </source>
</evidence>
<feature type="transmembrane region" description="Helical" evidence="7">
    <location>
        <begin position="431"/>
        <end position="452"/>
    </location>
</feature>
<dbReference type="Gene3D" id="1.20.1250.20">
    <property type="entry name" value="MFS general substrate transporter like domains"/>
    <property type="match status" value="1"/>
</dbReference>
<dbReference type="GO" id="GO:0005886">
    <property type="term" value="C:plasma membrane"/>
    <property type="evidence" value="ECO:0007669"/>
    <property type="project" value="TreeGrafter"/>
</dbReference>
<accession>A0A177AA43</accession>
<keyword evidence="3 7" id="KW-0812">Transmembrane</keyword>
<dbReference type="SUPFAM" id="SSF103473">
    <property type="entry name" value="MFS general substrate transporter"/>
    <property type="match status" value="1"/>
</dbReference>
<evidence type="ECO:0000256" key="6">
    <source>
        <dbReference type="SAM" id="MobiDB-lite"/>
    </source>
</evidence>
<dbReference type="PANTHER" id="PTHR19432">
    <property type="entry name" value="SUGAR TRANSPORTER"/>
    <property type="match status" value="1"/>
</dbReference>
<evidence type="ECO:0000256" key="5">
    <source>
        <dbReference type="ARBA" id="ARBA00023136"/>
    </source>
</evidence>
<feature type="transmembrane region" description="Helical" evidence="7">
    <location>
        <begin position="351"/>
        <end position="374"/>
    </location>
</feature>
<feature type="transmembrane region" description="Helical" evidence="7">
    <location>
        <begin position="167"/>
        <end position="187"/>
    </location>
</feature>
<organism evidence="8">
    <name type="scientific">Pseudogymnoascus destructans</name>
    <dbReference type="NCBI Taxonomy" id="655981"/>
    <lineage>
        <taxon>Eukaryota</taxon>
        <taxon>Fungi</taxon>
        <taxon>Dikarya</taxon>
        <taxon>Ascomycota</taxon>
        <taxon>Pezizomycotina</taxon>
        <taxon>Leotiomycetes</taxon>
        <taxon>Thelebolales</taxon>
        <taxon>Thelebolaceae</taxon>
        <taxon>Pseudogymnoascus</taxon>
    </lineage>
</organism>
<gene>
    <name evidence="8" type="ORF">VC83_05044</name>
</gene>
<dbReference type="AlphaFoldDB" id="A0A177AA43"/>
<feature type="transmembrane region" description="Helical" evidence="7">
    <location>
        <begin position="99"/>
        <end position="120"/>
    </location>
</feature>
<evidence type="ECO:0000256" key="3">
    <source>
        <dbReference type="ARBA" id="ARBA00022692"/>
    </source>
</evidence>
<proteinExistence type="predicted"/>
<dbReference type="EMBL" id="KV441396">
    <property type="protein sequence ID" value="OAF58620.1"/>
    <property type="molecule type" value="Genomic_DNA"/>
</dbReference>
<feature type="transmembrane region" description="Helical" evidence="7">
    <location>
        <begin position="405"/>
        <end position="424"/>
    </location>
</feature>
<dbReference type="Proteomes" id="UP000077154">
    <property type="component" value="Unassembled WGS sequence"/>
</dbReference>
<evidence type="ECO:0000256" key="1">
    <source>
        <dbReference type="ARBA" id="ARBA00004141"/>
    </source>
</evidence>
<feature type="transmembrane region" description="Helical" evidence="7">
    <location>
        <begin position="246"/>
        <end position="265"/>
    </location>
</feature>
<dbReference type="PANTHER" id="PTHR19432:SF76">
    <property type="entry name" value="TRANSPORTER, PUTATIVE (EUROFUNG)-RELATED"/>
    <property type="match status" value="1"/>
</dbReference>
<keyword evidence="5 7" id="KW-0472">Membrane</keyword>
<feature type="transmembrane region" description="Helical" evidence="7">
    <location>
        <begin position="63"/>
        <end position="79"/>
    </location>
</feature>
<reference evidence="8" key="1">
    <citation type="submission" date="2016-03" db="EMBL/GenBank/DDBJ databases">
        <title>Updated assembly of Pseudogymnoascus destructans, the fungus causing white-nose syndrome of bats.</title>
        <authorList>
            <person name="Palmer J.M."/>
            <person name="Drees K.P."/>
            <person name="Foster J.T."/>
            <person name="Lindner D.L."/>
        </authorList>
    </citation>
    <scope>NUCLEOTIDE SEQUENCE [LARGE SCALE GENOMIC DNA]</scope>
    <source>
        <strain evidence="8">20631-21</strain>
    </source>
</reference>
<keyword evidence="2" id="KW-0813">Transport</keyword>
<evidence type="ECO:0000256" key="2">
    <source>
        <dbReference type="ARBA" id="ARBA00022448"/>
    </source>
</evidence>
<feature type="transmembrane region" description="Helical" evidence="7">
    <location>
        <begin position="132"/>
        <end position="151"/>
    </location>
</feature>
<dbReference type="OrthoDB" id="28755at2759"/>
<sequence>MIVLKDNSSDDANGYSVPRYPTGGWRRPEEHEDLREDRLGDGKDMASWAGQPSIKGSTESMRMALLTISLIGIQFTWGVEMTYCTPYLLALGLTKTRTSLVWIAGPLSGLIMQPIVGVIADQSKSKFGRRRPFMVIASIIVTISLIAMAWAKELVGAFVSDEEKAKTWTIVVAVFSIYAVDFAINAIQSCGRSLIVDTLPIPKQQLGSAWASRMVAVGHLVGYAAGTIDLVSIFGKGMGDTQLKKLVLIACFILMFTVGVSSWAVTERVLISGKTSDATTSGVKVVRKIIKTIMHLPPRIQAICWAQFWAWIGWFPFLFYGSTWVGETYFRYDAPVDVKQSEDALGDVGRMGSMALVVFSMVTFAGAFLLPFFVRSPEEDNFTPRPPSSIAKLVKLVTKHKPDLLTAWFIGHFMFAGAMILAPLASSFRFATALVAFCGLPWVLGSWAPFAFLGIEVNRLSSGAQPTSYRRLSNARRSDSFELLRPSSASLLHRSGDEDIASTGELSGIYFGILNIYTTLPQFVGTFISLIVFSVLEPGKSPELAGGEGGEVKKERVNGIAVCLFIGALSTLGAAYATRRLRYL</sequence>
<dbReference type="VEuPathDB" id="FungiDB:GMDG_02078"/>
<dbReference type="Pfam" id="PF13347">
    <property type="entry name" value="MFS_2"/>
    <property type="match status" value="1"/>
</dbReference>
<keyword evidence="4 7" id="KW-1133">Transmembrane helix</keyword>
<dbReference type="RefSeq" id="XP_024323905.1">
    <property type="nucleotide sequence ID" value="XM_024468669.1"/>
</dbReference>
<dbReference type="eggNOG" id="KOG0637">
    <property type="taxonomic scope" value="Eukaryota"/>
</dbReference>
<feature type="transmembrane region" description="Helical" evidence="7">
    <location>
        <begin position="557"/>
        <end position="577"/>
    </location>
</feature>
<feature type="region of interest" description="Disordered" evidence="6">
    <location>
        <begin position="1"/>
        <end position="33"/>
    </location>
</feature>
<evidence type="ECO:0000256" key="4">
    <source>
        <dbReference type="ARBA" id="ARBA00022989"/>
    </source>
</evidence>
<dbReference type="InterPro" id="IPR036259">
    <property type="entry name" value="MFS_trans_sf"/>
</dbReference>
<evidence type="ECO:0000313" key="8">
    <source>
        <dbReference type="EMBL" id="OAF58620.1"/>
    </source>
</evidence>
<comment type="subcellular location">
    <subcellularLocation>
        <location evidence="1">Membrane</location>
        <topology evidence="1">Multi-pass membrane protein</topology>
    </subcellularLocation>
</comment>
<feature type="transmembrane region" description="Helical" evidence="7">
    <location>
        <begin position="308"/>
        <end position="330"/>
    </location>
</feature>